<feature type="site" description="Important for catalytic activity" evidence="4">
    <location>
        <position position="143"/>
    </location>
</feature>
<dbReference type="AlphaFoldDB" id="A0A0P6XUV6"/>
<dbReference type="InterPro" id="IPR006176">
    <property type="entry name" value="3-OHacyl-CoA_DH_NAD-bd"/>
</dbReference>
<dbReference type="Gene3D" id="3.40.50.720">
    <property type="entry name" value="NAD(P)-binding Rossmann-like Domain"/>
    <property type="match status" value="1"/>
</dbReference>
<name>A0A0P6XUV6_9CHLR</name>
<dbReference type="Pfam" id="PF00725">
    <property type="entry name" value="3HCDH"/>
    <property type="match status" value="1"/>
</dbReference>
<keyword evidence="8" id="KW-1185">Reference proteome</keyword>
<feature type="domain" description="3-hydroxyacyl-CoA dehydrogenase NAD binding" evidence="6">
    <location>
        <begin position="8"/>
        <end position="186"/>
    </location>
</feature>
<comment type="caution">
    <text evidence="7">The sequence shown here is derived from an EMBL/GenBank/DDBJ whole genome shotgun (WGS) entry which is preliminary data.</text>
</comment>
<dbReference type="InterPro" id="IPR008927">
    <property type="entry name" value="6-PGluconate_DH-like_C_sf"/>
</dbReference>
<dbReference type="RefSeq" id="WP_075062643.1">
    <property type="nucleotide sequence ID" value="NZ_LGCL01000023.1"/>
</dbReference>
<evidence type="ECO:0000256" key="3">
    <source>
        <dbReference type="ARBA" id="ARBA00023002"/>
    </source>
</evidence>
<feature type="domain" description="3-hydroxyacyl-CoA dehydrogenase C-terminal" evidence="5">
    <location>
        <begin position="190"/>
        <end position="287"/>
    </location>
</feature>
<dbReference type="STRING" id="1134406.ADN00_08880"/>
<reference evidence="7 8" key="1">
    <citation type="submission" date="2015-07" db="EMBL/GenBank/DDBJ databases">
        <title>Genome sequence of Ornatilinea apprima DSM 23815.</title>
        <authorList>
            <person name="Hemp J."/>
            <person name="Ward L.M."/>
            <person name="Pace L.A."/>
            <person name="Fischer W.W."/>
        </authorList>
    </citation>
    <scope>NUCLEOTIDE SEQUENCE [LARGE SCALE GENOMIC DNA]</scope>
    <source>
        <strain evidence="7 8">P3M-1</strain>
    </source>
</reference>
<evidence type="ECO:0000259" key="5">
    <source>
        <dbReference type="Pfam" id="PF00725"/>
    </source>
</evidence>
<dbReference type="PIRSF" id="PIRSF000105">
    <property type="entry name" value="HCDH"/>
    <property type="match status" value="1"/>
</dbReference>
<dbReference type="InterPro" id="IPR006108">
    <property type="entry name" value="3HC_DH_C"/>
</dbReference>
<evidence type="ECO:0000259" key="6">
    <source>
        <dbReference type="Pfam" id="PF02737"/>
    </source>
</evidence>
<dbReference type="SUPFAM" id="SSF48179">
    <property type="entry name" value="6-phosphogluconate dehydrogenase C-terminal domain-like"/>
    <property type="match status" value="1"/>
</dbReference>
<accession>A0A0P6XUV6</accession>
<evidence type="ECO:0000256" key="4">
    <source>
        <dbReference type="PIRSR" id="PIRSR000105-1"/>
    </source>
</evidence>
<dbReference type="InterPro" id="IPR036291">
    <property type="entry name" value="NAD(P)-bd_dom_sf"/>
</dbReference>
<protein>
    <recommendedName>
        <fullName evidence="9">3-hydroxybutyryl-CoA dehydrogenase</fullName>
    </recommendedName>
</protein>
<dbReference type="PANTHER" id="PTHR48075:SF5">
    <property type="entry name" value="3-HYDROXYBUTYRYL-COA DEHYDROGENASE"/>
    <property type="match status" value="1"/>
</dbReference>
<dbReference type="EMBL" id="LGCL01000023">
    <property type="protein sequence ID" value="KPL77249.1"/>
    <property type="molecule type" value="Genomic_DNA"/>
</dbReference>
<dbReference type="PANTHER" id="PTHR48075">
    <property type="entry name" value="3-HYDROXYACYL-COA DEHYDROGENASE FAMILY PROTEIN"/>
    <property type="match status" value="1"/>
</dbReference>
<evidence type="ECO:0000256" key="1">
    <source>
        <dbReference type="ARBA" id="ARBA00005086"/>
    </source>
</evidence>
<dbReference type="InterPro" id="IPR022694">
    <property type="entry name" value="3-OHacyl-CoA_DH"/>
</dbReference>
<proteinExistence type="inferred from homology"/>
<evidence type="ECO:0000313" key="7">
    <source>
        <dbReference type="EMBL" id="KPL77249.1"/>
    </source>
</evidence>
<evidence type="ECO:0000313" key="8">
    <source>
        <dbReference type="Proteomes" id="UP000050417"/>
    </source>
</evidence>
<evidence type="ECO:0000256" key="2">
    <source>
        <dbReference type="ARBA" id="ARBA00009463"/>
    </source>
</evidence>
<dbReference type="OrthoDB" id="9771883at2"/>
<dbReference type="InterPro" id="IPR013328">
    <property type="entry name" value="6PGD_dom2"/>
</dbReference>
<gene>
    <name evidence="7" type="ORF">ADN00_08880</name>
</gene>
<dbReference type="SUPFAM" id="SSF51735">
    <property type="entry name" value="NAD(P)-binding Rossmann-fold domains"/>
    <property type="match status" value="1"/>
</dbReference>
<dbReference type="Proteomes" id="UP000050417">
    <property type="component" value="Unassembled WGS sequence"/>
</dbReference>
<dbReference type="GO" id="GO:0016616">
    <property type="term" value="F:oxidoreductase activity, acting on the CH-OH group of donors, NAD or NADP as acceptor"/>
    <property type="evidence" value="ECO:0007669"/>
    <property type="project" value="InterPro"/>
</dbReference>
<dbReference type="GO" id="GO:0070403">
    <property type="term" value="F:NAD+ binding"/>
    <property type="evidence" value="ECO:0007669"/>
    <property type="project" value="InterPro"/>
</dbReference>
<dbReference type="GO" id="GO:0006631">
    <property type="term" value="P:fatty acid metabolic process"/>
    <property type="evidence" value="ECO:0007669"/>
    <property type="project" value="InterPro"/>
</dbReference>
<dbReference type="NCBIfam" id="NF006143">
    <property type="entry name" value="PRK08293.1"/>
    <property type="match status" value="1"/>
</dbReference>
<comment type="pathway">
    <text evidence="1">Lipid metabolism; butanoate metabolism.</text>
</comment>
<dbReference type="Pfam" id="PF02737">
    <property type="entry name" value="3HCDH_N"/>
    <property type="match status" value="1"/>
</dbReference>
<dbReference type="PATRIC" id="fig|1134406.4.peg.4009"/>
<sequence length="305" mass="33664">MRIEDLRTVLVIGAGTMGSQIGLQCAMHGFNVHLYDISAESVENGMRTIEGYLDGLIAQGVFPKEHKPVVLERIHPMTDAAAAAQADLVSESVPEDPALKGKVFAQFHQLCPAHTIFTTNTSSLLPSMYAEATGRPDRFAALHFHGYVWVSNVVDIMPHPGTSEETLDTLEAFARRIGQIPIRLGKEHYGYVLNSMLNALLRTATSLAANEVTSFENVDRAWMGVMKAPMGPFGILDQVGLETAYHINQYWATTLNDPELQKNADYLKAYVDRGLLGIKTGRGFYTYPNPKFMMPGFVEGDLDKE</sequence>
<evidence type="ECO:0008006" key="9">
    <source>
        <dbReference type="Google" id="ProtNLM"/>
    </source>
</evidence>
<comment type="similarity">
    <text evidence="2">Belongs to the 3-hydroxyacyl-CoA dehydrogenase family.</text>
</comment>
<dbReference type="Gene3D" id="1.10.1040.10">
    <property type="entry name" value="N-(1-d-carboxylethyl)-l-norvaline Dehydrogenase, domain 2"/>
    <property type="match status" value="1"/>
</dbReference>
<organism evidence="7 8">
    <name type="scientific">Ornatilinea apprima</name>
    <dbReference type="NCBI Taxonomy" id="1134406"/>
    <lineage>
        <taxon>Bacteria</taxon>
        <taxon>Bacillati</taxon>
        <taxon>Chloroflexota</taxon>
        <taxon>Anaerolineae</taxon>
        <taxon>Anaerolineales</taxon>
        <taxon>Anaerolineaceae</taxon>
        <taxon>Ornatilinea</taxon>
    </lineage>
</organism>
<keyword evidence="3" id="KW-0560">Oxidoreductase</keyword>